<evidence type="ECO:0000256" key="1">
    <source>
        <dbReference type="SAM" id="MobiDB-lite"/>
    </source>
</evidence>
<keyword evidence="3" id="KW-1185">Reference proteome</keyword>
<sequence length="106" mass="11784">MKIENLVTYVWCRAVGSEVGRSTTKRRPNPGASNPLKSESWAPVSGARVAKPPNSLTMTLHEVQIGGEKLNPDTSEPQDQHLEHKILQKITPKIFLDLRRAESLIS</sequence>
<feature type="region of interest" description="Disordered" evidence="1">
    <location>
        <begin position="19"/>
        <end position="54"/>
    </location>
</feature>
<dbReference type="KEGG" id="csur:N24_2707"/>
<proteinExistence type="predicted"/>
<protein>
    <submittedName>
        <fullName evidence="2">Uncharacterized protein</fullName>
    </submittedName>
</protein>
<accession>A0A160PS48</accession>
<name>A0A160PS48_9CORY</name>
<organism evidence="2 3">
    <name type="scientific">Corynebacterium suranareeae</name>
    <dbReference type="NCBI Taxonomy" id="2506452"/>
    <lineage>
        <taxon>Bacteria</taxon>
        <taxon>Bacillati</taxon>
        <taxon>Actinomycetota</taxon>
        <taxon>Actinomycetes</taxon>
        <taxon>Mycobacteriales</taxon>
        <taxon>Corynebacteriaceae</taxon>
        <taxon>Corynebacterium</taxon>
    </lineage>
</organism>
<evidence type="ECO:0000313" key="3">
    <source>
        <dbReference type="Proteomes" id="UP000218244"/>
    </source>
</evidence>
<dbReference type="Proteomes" id="UP000218244">
    <property type="component" value="Chromosome"/>
</dbReference>
<evidence type="ECO:0000313" key="2">
    <source>
        <dbReference type="EMBL" id="BAU96969.1"/>
    </source>
</evidence>
<reference evidence="2 3" key="1">
    <citation type="submission" date="2016-02" db="EMBL/GenBank/DDBJ databases">
        <title>Corynebacterium glutamicum N24 whole genome sequencing project.</title>
        <authorList>
            <person name="Matsutani M."/>
            <person name="Nangtapong N."/>
            <person name="Yakushi T."/>
            <person name="Matsushita K."/>
        </authorList>
    </citation>
    <scope>NUCLEOTIDE SEQUENCE [LARGE SCALE GENOMIC DNA]</scope>
    <source>
        <strain evidence="2 3">N24</strain>
    </source>
</reference>
<dbReference type="AlphaFoldDB" id="A0A160PS48"/>
<gene>
    <name evidence="2" type="ORF">N24_2707</name>
</gene>
<dbReference type="EMBL" id="AP017369">
    <property type="protein sequence ID" value="BAU96969.1"/>
    <property type="molecule type" value="Genomic_DNA"/>
</dbReference>